<evidence type="ECO:0000256" key="4">
    <source>
        <dbReference type="ARBA" id="ARBA00023163"/>
    </source>
</evidence>
<dbReference type="InterPro" id="IPR036879">
    <property type="entry name" value="TF_MADSbox_sf"/>
</dbReference>
<organism evidence="9">
    <name type="scientific">Melampsora larici-populina (strain 98AG31 / pathotype 3-4-7)</name>
    <name type="common">Poplar leaf rust fungus</name>
    <dbReference type="NCBI Taxonomy" id="747676"/>
    <lineage>
        <taxon>Eukaryota</taxon>
        <taxon>Fungi</taxon>
        <taxon>Dikarya</taxon>
        <taxon>Basidiomycota</taxon>
        <taxon>Pucciniomycotina</taxon>
        <taxon>Pucciniomycetes</taxon>
        <taxon>Pucciniales</taxon>
        <taxon>Melampsoraceae</taxon>
        <taxon>Melampsora</taxon>
    </lineage>
</organism>
<dbReference type="RefSeq" id="XP_007415528.1">
    <property type="nucleotide sequence ID" value="XM_007415466.1"/>
</dbReference>
<reference evidence="9" key="1">
    <citation type="journal article" date="2011" name="Proc. Natl. Acad. Sci. U.S.A.">
        <title>Obligate biotrophy features unraveled by the genomic analysis of rust fungi.</title>
        <authorList>
            <person name="Duplessis S."/>
            <person name="Cuomo C.A."/>
            <person name="Lin Y.-C."/>
            <person name="Aerts A."/>
            <person name="Tisserant E."/>
            <person name="Veneault-Fourrey C."/>
            <person name="Joly D.L."/>
            <person name="Hacquard S."/>
            <person name="Amselem J."/>
            <person name="Cantarel B.L."/>
            <person name="Chiu R."/>
            <person name="Coutinho P.M."/>
            <person name="Feau N."/>
            <person name="Field M."/>
            <person name="Frey P."/>
            <person name="Gelhaye E."/>
            <person name="Goldberg J."/>
            <person name="Grabherr M.G."/>
            <person name="Kodira C.D."/>
            <person name="Kohler A."/>
            <person name="Kuees U."/>
            <person name="Lindquist E.A."/>
            <person name="Lucas S.M."/>
            <person name="Mago R."/>
            <person name="Mauceli E."/>
            <person name="Morin E."/>
            <person name="Murat C."/>
            <person name="Pangilinan J.L."/>
            <person name="Park R."/>
            <person name="Pearson M."/>
            <person name="Quesneville H."/>
            <person name="Rouhier N."/>
            <person name="Sakthikumar S."/>
            <person name="Salamov A.A."/>
            <person name="Schmutz J."/>
            <person name="Selles B."/>
            <person name="Shapiro H."/>
            <person name="Tanguay P."/>
            <person name="Tuskan G.A."/>
            <person name="Henrissat B."/>
            <person name="Van de Peer Y."/>
            <person name="Rouze P."/>
            <person name="Ellis J.G."/>
            <person name="Dodds P.N."/>
            <person name="Schein J.E."/>
            <person name="Zhong S."/>
            <person name="Hamelin R.C."/>
            <person name="Grigoriev I.V."/>
            <person name="Szabo L.J."/>
            <person name="Martin F."/>
        </authorList>
    </citation>
    <scope>NUCLEOTIDE SEQUENCE [LARGE SCALE GENOMIC DNA]</scope>
    <source>
        <strain evidence="9">98AG31 / pathotype 3-4-7</strain>
    </source>
</reference>
<dbReference type="STRING" id="747676.F4S2H6"/>
<dbReference type="Pfam" id="PF00319">
    <property type="entry name" value="SRF-TF"/>
    <property type="match status" value="1"/>
</dbReference>
<keyword evidence="6" id="KW-0812">Transmembrane</keyword>
<dbReference type="EMBL" id="GL883140">
    <property type="protein sequence ID" value="EGG01178.1"/>
    <property type="molecule type" value="Genomic_DNA"/>
</dbReference>
<dbReference type="GeneID" id="18927171"/>
<protein>
    <recommendedName>
        <fullName evidence="7">MADS-box domain-containing protein</fullName>
    </recommendedName>
</protein>
<evidence type="ECO:0000256" key="2">
    <source>
        <dbReference type="ARBA" id="ARBA00023015"/>
    </source>
</evidence>
<dbReference type="OrthoDB" id="1898716at2759"/>
<evidence type="ECO:0000256" key="1">
    <source>
        <dbReference type="ARBA" id="ARBA00004123"/>
    </source>
</evidence>
<dbReference type="PROSITE" id="PS50066">
    <property type="entry name" value="MADS_BOX_2"/>
    <property type="match status" value="1"/>
</dbReference>
<evidence type="ECO:0000313" key="8">
    <source>
        <dbReference type="EMBL" id="EGG01178.1"/>
    </source>
</evidence>
<dbReference type="GO" id="GO:0046983">
    <property type="term" value="F:protein dimerization activity"/>
    <property type="evidence" value="ECO:0007669"/>
    <property type="project" value="InterPro"/>
</dbReference>
<dbReference type="PANTHER" id="PTHR48019">
    <property type="entry name" value="SERUM RESPONSE FACTOR HOMOLOG"/>
    <property type="match status" value="1"/>
</dbReference>
<keyword evidence="3" id="KW-0238">DNA-binding</keyword>
<dbReference type="GO" id="GO:0003677">
    <property type="term" value="F:DNA binding"/>
    <property type="evidence" value="ECO:0007669"/>
    <property type="project" value="UniProtKB-KW"/>
</dbReference>
<sequence length="58" mass="6482">MGRRKIEIAPILDDRNRSVTFLKRKNGLMKKAYELGVLCGAEVAVIVFAGNGRLYELS</sequence>
<dbReference type="GO" id="GO:0005634">
    <property type="term" value="C:nucleus"/>
    <property type="evidence" value="ECO:0007669"/>
    <property type="project" value="UniProtKB-SubCell"/>
</dbReference>
<evidence type="ECO:0000313" key="9">
    <source>
        <dbReference type="Proteomes" id="UP000001072"/>
    </source>
</evidence>
<keyword evidence="6" id="KW-1133">Transmembrane helix</keyword>
<evidence type="ECO:0000259" key="7">
    <source>
        <dbReference type="PROSITE" id="PS50066"/>
    </source>
</evidence>
<dbReference type="Gene3D" id="3.40.1810.10">
    <property type="entry name" value="Transcription factor, MADS-box"/>
    <property type="match status" value="1"/>
</dbReference>
<keyword evidence="9" id="KW-1185">Reference proteome</keyword>
<comment type="subcellular location">
    <subcellularLocation>
        <location evidence="1">Nucleus</location>
    </subcellularLocation>
</comment>
<accession>F4S2H6</accession>
<dbReference type="eggNOG" id="KOG0014">
    <property type="taxonomic scope" value="Eukaryota"/>
</dbReference>
<keyword evidence="4" id="KW-0804">Transcription</keyword>
<dbReference type="InParanoid" id="F4S2H6"/>
<dbReference type="PRINTS" id="PR00404">
    <property type="entry name" value="MADSDOMAIN"/>
</dbReference>
<dbReference type="Proteomes" id="UP000001072">
    <property type="component" value="Unassembled WGS sequence"/>
</dbReference>
<evidence type="ECO:0000256" key="6">
    <source>
        <dbReference type="SAM" id="Phobius"/>
    </source>
</evidence>
<dbReference type="GO" id="GO:0045944">
    <property type="term" value="P:positive regulation of transcription by RNA polymerase II"/>
    <property type="evidence" value="ECO:0007669"/>
    <property type="project" value="UniProtKB-ARBA"/>
</dbReference>
<dbReference type="AlphaFoldDB" id="F4S2H6"/>
<proteinExistence type="predicted"/>
<dbReference type="InterPro" id="IPR002100">
    <property type="entry name" value="TF_MADSbox"/>
</dbReference>
<dbReference type="InterPro" id="IPR050142">
    <property type="entry name" value="MADS-box/MEF2_TF"/>
</dbReference>
<dbReference type="HOGENOM" id="CLU_053053_13_1_1"/>
<feature type="domain" description="MADS-box" evidence="7">
    <location>
        <begin position="1"/>
        <end position="58"/>
    </location>
</feature>
<keyword evidence="6" id="KW-0472">Membrane</keyword>
<gene>
    <name evidence="8" type="ORF">MELLADRAFT_32043</name>
</gene>
<dbReference type="SMART" id="SM00432">
    <property type="entry name" value="MADS"/>
    <property type="match status" value="1"/>
</dbReference>
<dbReference type="KEGG" id="mlr:MELLADRAFT_32043"/>
<keyword evidence="2" id="KW-0805">Transcription regulation</keyword>
<evidence type="ECO:0000256" key="3">
    <source>
        <dbReference type="ARBA" id="ARBA00023125"/>
    </source>
</evidence>
<dbReference type="SUPFAM" id="SSF55455">
    <property type="entry name" value="SRF-like"/>
    <property type="match status" value="1"/>
</dbReference>
<feature type="non-terminal residue" evidence="8">
    <location>
        <position position="58"/>
    </location>
</feature>
<evidence type="ECO:0000256" key="5">
    <source>
        <dbReference type="ARBA" id="ARBA00023242"/>
    </source>
</evidence>
<feature type="transmembrane region" description="Helical" evidence="6">
    <location>
        <begin position="32"/>
        <end position="50"/>
    </location>
</feature>
<keyword evidence="5" id="KW-0539">Nucleus</keyword>
<dbReference type="VEuPathDB" id="FungiDB:MELLADRAFT_32043"/>
<name>F4S2H6_MELLP</name>